<comment type="caution">
    <text evidence="17">The sequence shown here is derived from an EMBL/GenBank/DDBJ whole genome shotgun (WGS) entry which is preliminary data.</text>
</comment>
<comment type="subcellular location">
    <subcellularLocation>
        <location evidence="2">Cytoplasm</location>
    </subcellularLocation>
</comment>
<keyword evidence="18" id="KW-1185">Reference proteome</keyword>
<feature type="compositionally biased region" description="Basic and acidic residues" evidence="16">
    <location>
        <begin position="262"/>
        <end position="271"/>
    </location>
</feature>
<dbReference type="InterPro" id="IPR050587">
    <property type="entry name" value="GNT1/Glycosyltrans_8"/>
</dbReference>
<keyword evidence="4" id="KW-0963">Cytoplasm</keyword>
<name>A0AAN9DCT8_9TELE</name>
<dbReference type="FunFam" id="3.90.550.10:FF:000092">
    <property type="entry name" value="Glycogenin 2"/>
    <property type="match status" value="1"/>
</dbReference>
<evidence type="ECO:0000256" key="6">
    <source>
        <dbReference type="ARBA" id="ARBA00022723"/>
    </source>
</evidence>
<comment type="cofactor">
    <cofactor evidence="1">
        <name>Mn(2+)</name>
        <dbReference type="ChEBI" id="CHEBI:29035"/>
    </cofactor>
</comment>
<organism evidence="17 18">
    <name type="scientific">Phoxinus phoxinus</name>
    <name type="common">Eurasian minnow</name>
    <dbReference type="NCBI Taxonomy" id="58324"/>
    <lineage>
        <taxon>Eukaryota</taxon>
        <taxon>Metazoa</taxon>
        <taxon>Chordata</taxon>
        <taxon>Craniata</taxon>
        <taxon>Vertebrata</taxon>
        <taxon>Euteleostomi</taxon>
        <taxon>Actinopterygii</taxon>
        <taxon>Neopterygii</taxon>
        <taxon>Teleostei</taxon>
        <taxon>Ostariophysi</taxon>
        <taxon>Cypriniformes</taxon>
        <taxon>Leuciscidae</taxon>
        <taxon>Phoxininae</taxon>
        <taxon>Phoxinus</taxon>
    </lineage>
</organism>
<dbReference type="Pfam" id="PF01501">
    <property type="entry name" value="Glyco_transf_8"/>
    <property type="match status" value="1"/>
</dbReference>
<dbReference type="EC" id="2.4.1.186" evidence="11"/>
<feature type="compositionally biased region" description="Polar residues" evidence="16">
    <location>
        <begin position="339"/>
        <end position="361"/>
    </location>
</feature>
<evidence type="ECO:0000256" key="15">
    <source>
        <dbReference type="ARBA" id="ARBA00057883"/>
    </source>
</evidence>
<evidence type="ECO:0000256" key="9">
    <source>
        <dbReference type="ARBA" id="ARBA00023211"/>
    </source>
</evidence>
<dbReference type="InterPro" id="IPR002495">
    <property type="entry name" value="Glyco_trans_8"/>
</dbReference>
<evidence type="ECO:0000256" key="12">
    <source>
        <dbReference type="ARBA" id="ARBA00047374"/>
    </source>
</evidence>
<dbReference type="Gene3D" id="3.90.550.10">
    <property type="entry name" value="Spore Coat Polysaccharide Biosynthesis Protein SpsA, Chain A"/>
    <property type="match status" value="1"/>
</dbReference>
<feature type="compositionally biased region" description="Polar residues" evidence="16">
    <location>
        <begin position="272"/>
        <end position="292"/>
    </location>
</feature>
<evidence type="ECO:0000313" key="18">
    <source>
        <dbReference type="Proteomes" id="UP001364617"/>
    </source>
</evidence>
<protein>
    <recommendedName>
        <fullName evidence="11">glycogenin glucosyltransferase</fullName>
        <ecNumber evidence="11">2.4.1.186</ecNumber>
    </recommendedName>
</protein>
<feature type="region of interest" description="Disordered" evidence="16">
    <location>
        <begin position="337"/>
        <end position="363"/>
    </location>
</feature>
<feature type="region of interest" description="Disordered" evidence="16">
    <location>
        <begin position="415"/>
        <end position="463"/>
    </location>
</feature>
<comment type="catalytic activity">
    <reaction evidence="13">
        <text>L-tyrosyl-[glycogenin] + UDP-alpha-D-glucose = alpha-D-glucosyl-L-tyrosyl-[glycogenin] + UDP + H(+)</text>
        <dbReference type="Rhea" id="RHEA:23360"/>
        <dbReference type="Rhea" id="RHEA-COMP:14604"/>
        <dbReference type="Rhea" id="RHEA-COMP:14605"/>
        <dbReference type="ChEBI" id="CHEBI:15378"/>
        <dbReference type="ChEBI" id="CHEBI:46858"/>
        <dbReference type="ChEBI" id="CHEBI:58223"/>
        <dbReference type="ChEBI" id="CHEBI:58885"/>
        <dbReference type="ChEBI" id="CHEBI:140573"/>
        <dbReference type="EC" id="2.4.1.186"/>
    </reaction>
    <physiologicalReaction direction="left-to-right" evidence="13">
        <dbReference type="Rhea" id="RHEA:23361"/>
    </physiologicalReaction>
</comment>
<evidence type="ECO:0000256" key="4">
    <source>
        <dbReference type="ARBA" id="ARBA00022490"/>
    </source>
</evidence>
<dbReference type="GO" id="GO:0005978">
    <property type="term" value="P:glycogen biosynthetic process"/>
    <property type="evidence" value="ECO:0007669"/>
    <property type="project" value="UniProtKB-KW"/>
</dbReference>
<evidence type="ECO:0000256" key="13">
    <source>
        <dbReference type="ARBA" id="ARBA00047924"/>
    </source>
</evidence>
<dbReference type="SUPFAM" id="SSF53448">
    <property type="entry name" value="Nucleotide-diphospho-sugar transferases"/>
    <property type="match status" value="1"/>
</dbReference>
<feature type="region of interest" description="Disordered" evidence="16">
    <location>
        <begin position="262"/>
        <end position="296"/>
    </location>
</feature>
<comment type="similarity">
    <text evidence="10">Belongs to the glycosyltransferase 8 family. Glycogenin subfamily.</text>
</comment>
<dbReference type="AlphaFoldDB" id="A0AAN9DCT8"/>
<evidence type="ECO:0000256" key="16">
    <source>
        <dbReference type="SAM" id="MobiDB-lite"/>
    </source>
</evidence>
<evidence type="ECO:0000256" key="10">
    <source>
        <dbReference type="ARBA" id="ARBA00038162"/>
    </source>
</evidence>
<proteinExistence type="inferred from homology"/>
<keyword evidence="5" id="KW-0808">Transferase</keyword>
<dbReference type="GO" id="GO:0008466">
    <property type="term" value="F:glycogenin glucosyltransferase activity"/>
    <property type="evidence" value="ECO:0007669"/>
    <property type="project" value="UniProtKB-EC"/>
</dbReference>
<evidence type="ECO:0000256" key="5">
    <source>
        <dbReference type="ARBA" id="ARBA00022679"/>
    </source>
</evidence>
<dbReference type="PANTHER" id="PTHR11183">
    <property type="entry name" value="GLYCOGENIN SUBFAMILY MEMBER"/>
    <property type="match status" value="1"/>
</dbReference>
<keyword evidence="9" id="KW-0464">Manganese</keyword>
<comment type="catalytic activity">
    <reaction evidence="12">
        <text>[1,4-alpha-D-glucosyl](n)-L-tyrosyl-[glycogenin] + UDP-alpha-D-glucose = [1,4-alpha-D-glucosyl](n+1)-L-tyrosyl-[glycogenin] + UDP + H(+)</text>
        <dbReference type="Rhea" id="RHEA:56560"/>
        <dbReference type="Rhea" id="RHEA-COMP:14606"/>
        <dbReference type="Rhea" id="RHEA-COMP:14607"/>
        <dbReference type="ChEBI" id="CHEBI:15378"/>
        <dbReference type="ChEBI" id="CHEBI:58223"/>
        <dbReference type="ChEBI" id="CHEBI:58885"/>
        <dbReference type="ChEBI" id="CHEBI:140574"/>
        <dbReference type="EC" id="2.4.1.186"/>
    </reaction>
    <physiologicalReaction direction="left-to-right" evidence="12">
        <dbReference type="Rhea" id="RHEA:56561"/>
    </physiologicalReaction>
</comment>
<evidence type="ECO:0000256" key="3">
    <source>
        <dbReference type="ARBA" id="ARBA00004964"/>
    </source>
</evidence>
<dbReference type="CDD" id="cd02537">
    <property type="entry name" value="GT8_Glycogenin"/>
    <property type="match status" value="1"/>
</dbReference>
<dbReference type="Proteomes" id="UP001364617">
    <property type="component" value="Unassembled WGS sequence"/>
</dbReference>
<comment type="function">
    <text evidence="14">Glycogenin participates in the glycogen biosynthetic process along with glycogen synthase and glycogen branching enzyme. It catalyzes the formation of a short alpha (1,4)-glucosyl chain covalently attached via a glucose 1-O-tyrosyl linkage to internal tyrosine residues and these chains act as primers for the elongation reaction catalyzed by glycogen synthase.</text>
</comment>
<comment type="function">
    <text evidence="15">Self-glucosylating initiator of glycogen synthesis. It catalyzes the formation of a short alpha (1,4)-glucosyl chain covalently attached via a glucose 1-O-tyrosyl linkage to internal tyrosine residues and these chains act as primers for the elongation reaction catalyzed by glycogen synthase.</text>
</comment>
<dbReference type="GO" id="GO:0046872">
    <property type="term" value="F:metal ion binding"/>
    <property type="evidence" value="ECO:0007669"/>
    <property type="project" value="UniProtKB-KW"/>
</dbReference>
<accession>A0AAN9DCT8</accession>
<evidence type="ECO:0000256" key="1">
    <source>
        <dbReference type="ARBA" id="ARBA00001936"/>
    </source>
</evidence>
<dbReference type="GO" id="GO:0005737">
    <property type="term" value="C:cytoplasm"/>
    <property type="evidence" value="ECO:0007669"/>
    <property type="project" value="UniProtKB-SubCell"/>
</dbReference>
<keyword evidence="8" id="KW-0325">Glycoprotein</keyword>
<evidence type="ECO:0000256" key="8">
    <source>
        <dbReference type="ARBA" id="ARBA00023180"/>
    </source>
</evidence>
<reference evidence="17 18" key="1">
    <citation type="submission" date="2024-02" db="EMBL/GenBank/DDBJ databases">
        <title>Chromosome-level genome assembly of the Eurasian Minnow (Phoxinus phoxinus).</title>
        <authorList>
            <person name="Oriowo T.O."/>
            <person name="Martin S."/>
            <person name="Stange M."/>
            <person name="Chrysostomakis Y."/>
            <person name="Brown T."/>
            <person name="Winkler S."/>
            <person name="Kukowka S."/>
            <person name="Myers E.W."/>
            <person name="Bohne A."/>
        </authorList>
    </citation>
    <scope>NUCLEOTIDE SEQUENCE [LARGE SCALE GENOMIC DNA]</scope>
    <source>
        <strain evidence="17">ZFMK-TIS-60720</strain>
        <tissue evidence="17">Whole Organism</tissue>
    </source>
</reference>
<dbReference type="InterPro" id="IPR029044">
    <property type="entry name" value="Nucleotide-diphossugar_trans"/>
</dbReference>
<comment type="pathway">
    <text evidence="3">Glycan biosynthesis; glycogen biosynthesis.</text>
</comment>
<evidence type="ECO:0000256" key="14">
    <source>
        <dbReference type="ARBA" id="ARBA00049637"/>
    </source>
</evidence>
<evidence type="ECO:0000256" key="11">
    <source>
        <dbReference type="ARBA" id="ARBA00038934"/>
    </source>
</evidence>
<evidence type="ECO:0000256" key="7">
    <source>
        <dbReference type="ARBA" id="ARBA00023056"/>
    </source>
</evidence>
<evidence type="ECO:0000256" key="2">
    <source>
        <dbReference type="ARBA" id="ARBA00004496"/>
    </source>
</evidence>
<keyword evidence="7" id="KW-0320">Glycogen biosynthesis</keyword>
<evidence type="ECO:0000313" key="17">
    <source>
        <dbReference type="EMBL" id="KAK7166181.1"/>
    </source>
</evidence>
<dbReference type="EMBL" id="JAYKXH010000006">
    <property type="protein sequence ID" value="KAK7166181.1"/>
    <property type="molecule type" value="Genomic_DNA"/>
</dbReference>
<sequence length="490" mass="55169">MTEAQAFVTLATTDAYCMGCIVVGKSLRRHGTSKKLVVMVSPNVSRVGRLALDDVFDEVVVVDVLDSRDKAHLTWLGRPELGVTFTKLHCWTLTHFSKCVFLDADTLVLCNVDELFEYEELSAAPDPGWPDCFNSGVFVFRPSLNTHTQILEHAAQHGSFDGGDQGVLNTFFSDWAVKDIRKHLPFVYNLTASAVYTHLPAFQQYGHHAKIVHFLGGIKPWHHSYNPQAASESSFRDSSKNFAAQFMHLWWAEYYSQNQQQVKKDDKKEDYSVQQLESSQTHPTPTQSQMSRTEALHREMRLASPLQDLTLDSLTISSSKTSEEMLSDRLSCPSREIKSVQQLDSSQTHPTPTQSQMSSTEALHREMRLASPLQDLTLDSLTISSSKTSEEMLSDRLSCPSREIKNILFEVLSGGETEETPIVSPPSEQETEHKDPETADDSAAGIGKAIAAETEEEDSERRRMWEQGHVDYMGKDSFDNIKRKLDLFLE</sequence>
<gene>
    <name evidence="17" type="ORF">R3I93_006073</name>
</gene>
<keyword evidence="6" id="KW-0479">Metal-binding</keyword>